<sequence length="95" mass="10646">MNGGRPAASLCSVLSVISLFCSSGCDRGSGEERLHKKSRKKRSELNSQRHDCLPCSVRSAPWRVTLSTLLRRHRFYLCVVGGICISVETYQMLRC</sequence>
<reference evidence="3 4" key="1">
    <citation type="journal article" date="2023" name="Genes (Basel)">
        <title>Chromosome-Level Genome Assembly and Circadian Gene Repertoire of the Patagonia Blennie Eleginops maclovinus-The Closest Ancestral Proxy of Antarctic Cryonotothenioids.</title>
        <authorList>
            <person name="Cheng C.C."/>
            <person name="Rivera-Colon A.G."/>
            <person name="Minhas B.F."/>
            <person name="Wilson L."/>
            <person name="Rayamajhi N."/>
            <person name="Vargas-Chacoff L."/>
            <person name="Catchen J.M."/>
        </authorList>
    </citation>
    <scope>NUCLEOTIDE SEQUENCE [LARGE SCALE GENOMIC DNA]</scope>
    <source>
        <strain evidence="3">JMC-PN-2008</strain>
    </source>
</reference>
<protein>
    <recommendedName>
        <fullName evidence="5">Secreted protein</fullName>
    </recommendedName>
</protein>
<dbReference type="AlphaFoldDB" id="A0AAN8A2J7"/>
<feature type="signal peptide" evidence="2">
    <location>
        <begin position="1"/>
        <end position="30"/>
    </location>
</feature>
<feature type="region of interest" description="Disordered" evidence="1">
    <location>
        <begin position="26"/>
        <end position="47"/>
    </location>
</feature>
<feature type="chain" id="PRO_5042910148" description="Secreted protein" evidence="2">
    <location>
        <begin position="31"/>
        <end position="95"/>
    </location>
</feature>
<evidence type="ECO:0000313" key="3">
    <source>
        <dbReference type="EMBL" id="KAK5849178.1"/>
    </source>
</evidence>
<keyword evidence="4" id="KW-1185">Reference proteome</keyword>
<evidence type="ECO:0008006" key="5">
    <source>
        <dbReference type="Google" id="ProtNLM"/>
    </source>
</evidence>
<dbReference type="Proteomes" id="UP001346869">
    <property type="component" value="Unassembled WGS sequence"/>
</dbReference>
<evidence type="ECO:0000313" key="4">
    <source>
        <dbReference type="Proteomes" id="UP001346869"/>
    </source>
</evidence>
<keyword evidence="2" id="KW-0732">Signal</keyword>
<proteinExistence type="predicted"/>
<gene>
    <name evidence="3" type="ORF">PBY51_008840</name>
</gene>
<reference evidence="3 4" key="2">
    <citation type="journal article" date="2023" name="Mol. Biol. Evol.">
        <title>Genomics of Secondarily Temperate Adaptation in the Only Non-Antarctic Icefish.</title>
        <authorList>
            <person name="Rivera-Colon A.G."/>
            <person name="Rayamajhi N."/>
            <person name="Minhas B.F."/>
            <person name="Madrigal G."/>
            <person name="Bilyk K.T."/>
            <person name="Yoon V."/>
            <person name="Hune M."/>
            <person name="Gregory S."/>
            <person name="Cheng C.H.C."/>
            <person name="Catchen J.M."/>
        </authorList>
    </citation>
    <scope>NUCLEOTIDE SEQUENCE [LARGE SCALE GENOMIC DNA]</scope>
    <source>
        <strain evidence="3">JMC-PN-2008</strain>
    </source>
</reference>
<dbReference type="EMBL" id="JAUZQC010000024">
    <property type="protein sequence ID" value="KAK5849178.1"/>
    <property type="molecule type" value="Genomic_DNA"/>
</dbReference>
<evidence type="ECO:0000256" key="2">
    <source>
        <dbReference type="SAM" id="SignalP"/>
    </source>
</evidence>
<name>A0AAN8A2J7_ELEMC</name>
<organism evidence="3 4">
    <name type="scientific">Eleginops maclovinus</name>
    <name type="common">Patagonian blennie</name>
    <name type="synonym">Eleginus maclovinus</name>
    <dbReference type="NCBI Taxonomy" id="56733"/>
    <lineage>
        <taxon>Eukaryota</taxon>
        <taxon>Metazoa</taxon>
        <taxon>Chordata</taxon>
        <taxon>Craniata</taxon>
        <taxon>Vertebrata</taxon>
        <taxon>Euteleostomi</taxon>
        <taxon>Actinopterygii</taxon>
        <taxon>Neopterygii</taxon>
        <taxon>Teleostei</taxon>
        <taxon>Neoteleostei</taxon>
        <taxon>Acanthomorphata</taxon>
        <taxon>Eupercaria</taxon>
        <taxon>Perciformes</taxon>
        <taxon>Notothenioidei</taxon>
        <taxon>Eleginopidae</taxon>
        <taxon>Eleginops</taxon>
    </lineage>
</organism>
<comment type="caution">
    <text evidence="3">The sequence shown here is derived from an EMBL/GenBank/DDBJ whole genome shotgun (WGS) entry which is preliminary data.</text>
</comment>
<accession>A0AAN8A2J7</accession>
<evidence type="ECO:0000256" key="1">
    <source>
        <dbReference type="SAM" id="MobiDB-lite"/>
    </source>
</evidence>